<protein>
    <submittedName>
        <fullName evidence="1">Uncharacterized protein</fullName>
    </submittedName>
</protein>
<reference evidence="1 2" key="1">
    <citation type="submission" date="2021-06" db="EMBL/GenBank/DDBJ databases">
        <title>Caerostris extrusa draft genome.</title>
        <authorList>
            <person name="Kono N."/>
            <person name="Arakawa K."/>
        </authorList>
    </citation>
    <scope>NUCLEOTIDE SEQUENCE [LARGE SCALE GENOMIC DNA]</scope>
</reference>
<evidence type="ECO:0000313" key="2">
    <source>
        <dbReference type="Proteomes" id="UP001054945"/>
    </source>
</evidence>
<name>A0AAV4T1I1_CAEEX</name>
<dbReference type="Proteomes" id="UP001054945">
    <property type="component" value="Unassembled WGS sequence"/>
</dbReference>
<accession>A0AAV4T1I1</accession>
<sequence>MLLGSAGSSPNQVMCFGRFPIHSQRLIDNDGASIYSACCNTLWKIFCVCRGDGWASREHSTLDDRPLFAPPERVGRAQHRGNGDNFLKYYVLNSIARPSIHINRNKVVL</sequence>
<dbReference type="EMBL" id="BPLR01010534">
    <property type="protein sequence ID" value="GIY39949.1"/>
    <property type="molecule type" value="Genomic_DNA"/>
</dbReference>
<organism evidence="1 2">
    <name type="scientific">Caerostris extrusa</name>
    <name type="common">Bark spider</name>
    <name type="synonym">Caerostris bankana</name>
    <dbReference type="NCBI Taxonomy" id="172846"/>
    <lineage>
        <taxon>Eukaryota</taxon>
        <taxon>Metazoa</taxon>
        <taxon>Ecdysozoa</taxon>
        <taxon>Arthropoda</taxon>
        <taxon>Chelicerata</taxon>
        <taxon>Arachnida</taxon>
        <taxon>Araneae</taxon>
        <taxon>Araneomorphae</taxon>
        <taxon>Entelegynae</taxon>
        <taxon>Araneoidea</taxon>
        <taxon>Araneidae</taxon>
        <taxon>Caerostris</taxon>
    </lineage>
</organism>
<comment type="caution">
    <text evidence="1">The sequence shown here is derived from an EMBL/GenBank/DDBJ whole genome shotgun (WGS) entry which is preliminary data.</text>
</comment>
<proteinExistence type="predicted"/>
<gene>
    <name evidence="1" type="ORF">CEXT_561141</name>
</gene>
<evidence type="ECO:0000313" key="1">
    <source>
        <dbReference type="EMBL" id="GIY39949.1"/>
    </source>
</evidence>
<keyword evidence="2" id="KW-1185">Reference proteome</keyword>
<dbReference type="AlphaFoldDB" id="A0AAV4T1I1"/>